<evidence type="ECO:0000256" key="1">
    <source>
        <dbReference type="SAM" id="SignalP"/>
    </source>
</evidence>
<accession>A0A8B7N3U9</accession>
<reference evidence="3" key="1">
    <citation type="submission" date="2025-08" db="UniProtKB">
        <authorList>
            <consortium name="RefSeq"/>
        </authorList>
    </citation>
    <scope>IDENTIFICATION</scope>
    <source>
        <tissue evidence="3">Whole organism</tissue>
    </source>
</reference>
<feature type="chain" id="PRO_5034957443" evidence="1">
    <location>
        <begin position="22"/>
        <end position="165"/>
    </location>
</feature>
<keyword evidence="1" id="KW-0732">Signal</keyword>
<sequence>MTRNIVFVLSLLVAVIPANQAETRYPRGLRSRLEADDFFREEAAYYDDVGLTFPDEEHVAYPQRLRVRRQLAASSLGGNHEDRNGAPRPVGKLHGFLNADGGGNSRNNHHVNVGAGLGSVVWRSPNQRHSVGVGATVDHSRGRVDGFNFHTKPNVGVGVGYKWKF</sequence>
<proteinExistence type="predicted"/>
<dbReference type="RefSeq" id="XP_018008511.1">
    <property type="nucleotide sequence ID" value="XM_018153022.2"/>
</dbReference>
<protein>
    <submittedName>
        <fullName evidence="3">Uncharacterized protein LOC108666195</fullName>
    </submittedName>
</protein>
<dbReference type="GeneID" id="108666195"/>
<dbReference type="AlphaFoldDB" id="A0A8B7N3U9"/>
<dbReference type="Proteomes" id="UP000694843">
    <property type="component" value="Unplaced"/>
</dbReference>
<gene>
    <name evidence="3" type="primary">LOC108666195</name>
</gene>
<evidence type="ECO:0000313" key="3">
    <source>
        <dbReference type="RefSeq" id="XP_018008511.1"/>
    </source>
</evidence>
<dbReference type="OrthoDB" id="6378471at2759"/>
<organism evidence="2 3">
    <name type="scientific">Hyalella azteca</name>
    <name type="common">Amphipod</name>
    <dbReference type="NCBI Taxonomy" id="294128"/>
    <lineage>
        <taxon>Eukaryota</taxon>
        <taxon>Metazoa</taxon>
        <taxon>Ecdysozoa</taxon>
        <taxon>Arthropoda</taxon>
        <taxon>Crustacea</taxon>
        <taxon>Multicrustacea</taxon>
        <taxon>Malacostraca</taxon>
        <taxon>Eumalacostraca</taxon>
        <taxon>Peracarida</taxon>
        <taxon>Amphipoda</taxon>
        <taxon>Senticaudata</taxon>
        <taxon>Talitrida</taxon>
        <taxon>Talitroidea</taxon>
        <taxon>Hyalellidae</taxon>
        <taxon>Hyalella</taxon>
    </lineage>
</organism>
<feature type="signal peptide" evidence="1">
    <location>
        <begin position="1"/>
        <end position="21"/>
    </location>
</feature>
<dbReference type="KEGG" id="hazt:108666195"/>
<keyword evidence="2" id="KW-1185">Reference proteome</keyword>
<name>A0A8B7N3U9_HYAAZ</name>
<evidence type="ECO:0000313" key="2">
    <source>
        <dbReference type="Proteomes" id="UP000694843"/>
    </source>
</evidence>